<gene>
    <name evidence="2" type="ORF">S01H1_23277</name>
</gene>
<keyword evidence="1" id="KW-1133">Transmembrane helix</keyword>
<keyword evidence="1" id="KW-0812">Transmembrane</keyword>
<feature type="transmembrane region" description="Helical" evidence="1">
    <location>
        <begin position="79"/>
        <end position="102"/>
    </location>
</feature>
<evidence type="ECO:0000313" key="2">
    <source>
        <dbReference type="EMBL" id="GAF96295.1"/>
    </source>
</evidence>
<feature type="transmembrane region" description="Helical" evidence="1">
    <location>
        <begin position="42"/>
        <end position="59"/>
    </location>
</feature>
<comment type="caution">
    <text evidence="2">The sequence shown here is derived from an EMBL/GenBank/DDBJ whole genome shotgun (WGS) entry which is preliminary data.</text>
</comment>
<proteinExistence type="predicted"/>
<keyword evidence="1" id="KW-0472">Membrane</keyword>
<organism evidence="2">
    <name type="scientific">marine sediment metagenome</name>
    <dbReference type="NCBI Taxonomy" id="412755"/>
    <lineage>
        <taxon>unclassified sequences</taxon>
        <taxon>metagenomes</taxon>
        <taxon>ecological metagenomes</taxon>
    </lineage>
</organism>
<dbReference type="EMBL" id="BARS01013389">
    <property type="protein sequence ID" value="GAF96295.1"/>
    <property type="molecule type" value="Genomic_DNA"/>
</dbReference>
<feature type="non-terminal residue" evidence="2">
    <location>
        <position position="124"/>
    </location>
</feature>
<protein>
    <submittedName>
        <fullName evidence="2">Uncharacterized protein</fullName>
    </submittedName>
</protein>
<evidence type="ECO:0000256" key="1">
    <source>
        <dbReference type="SAM" id="Phobius"/>
    </source>
</evidence>
<accession>X0V6M3</accession>
<sequence length="124" mass="14192">MGERETERVYSWIFALIGGLLAIGSLFTPAAYHLFDDVNYDGIYIWMWGLLVYDGHIYGDILIFQQRPYSFPYNWYTEIYGIVTSMISTLAILMCGIGLVITAKKVKNLQMKANVASTLWIIFS</sequence>
<feature type="transmembrane region" description="Helical" evidence="1">
    <location>
        <begin position="12"/>
        <end position="35"/>
    </location>
</feature>
<name>X0V6M3_9ZZZZ</name>
<reference evidence="2" key="1">
    <citation type="journal article" date="2014" name="Front. Microbiol.">
        <title>High frequency of phylogenetically diverse reductive dehalogenase-homologous genes in deep subseafloor sedimentary metagenomes.</title>
        <authorList>
            <person name="Kawai M."/>
            <person name="Futagami T."/>
            <person name="Toyoda A."/>
            <person name="Takaki Y."/>
            <person name="Nishi S."/>
            <person name="Hori S."/>
            <person name="Arai W."/>
            <person name="Tsubouchi T."/>
            <person name="Morono Y."/>
            <person name="Uchiyama I."/>
            <person name="Ito T."/>
            <person name="Fujiyama A."/>
            <person name="Inagaki F."/>
            <person name="Takami H."/>
        </authorList>
    </citation>
    <scope>NUCLEOTIDE SEQUENCE</scope>
    <source>
        <strain evidence="2">Expedition CK06-06</strain>
    </source>
</reference>
<dbReference type="AlphaFoldDB" id="X0V6M3"/>